<evidence type="ECO:0000313" key="1">
    <source>
        <dbReference type="EMBL" id="CAJ2653744.1"/>
    </source>
</evidence>
<proteinExistence type="predicted"/>
<organism evidence="1 2">
    <name type="scientific">Trifolium pratense</name>
    <name type="common">Red clover</name>
    <dbReference type="NCBI Taxonomy" id="57577"/>
    <lineage>
        <taxon>Eukaryota</taxon>
        <taxon>Viridiplantae</taxon>
        <taxon>Streptophyta</taxon>
        <taxon>Embryophyta</taxon>
        <taxon>Tracheophyta</taxon>
        <taxon>Spermatophyta</taxon>
        <taxon>Magnoliopsida</taxon>
        <taxon>eudicotyledons</taxon>
        <taxon>Gunneridae</taxon>
        <taxon>Pentapetalae</taxon>
        <taxon>rosids</taxon>
        <taxon>fabids</taxon>
        <taxon>Fabales</taxon>
        <taxon>Fabaceae</taxon>
        <taxon>Papilionoideae</taxon>
        <taxon>50 kb inversion clade</taxon>
        <taxon>NPAAA clade</taxon>
        <taxon>Hologalegina</taxon>
        <taxon>IRL clade</taxon>
        <taxon>Trifolieae</taxon>
        <taxon>Trifolium</taxon>
    </lineage>
</organism>
<evidence type="ECO:0000313" key="2">
    <source>
        <dbReference type="Proteomes" id="UP001177021"/>
    </source>
</evidence>
<dbReference type="EMBL" id="CASHSV030000206">
    <property type="protein sequence ID" value="CAJ2653744.1"/>
    <property type="molecule type" value="Genomic_DNA"/>
</dbReference>
<protein>
    <submittedName>
        <fullName evidence="1">Uncharacterized protein</fullName>
    </submittedName>
</protein>
<comment type="caution">
    <text evidence="1">The sequence shown here is derived from an EMBL/GenBank/DDBJ whole genome shotgun (WGS) entry which is preliminary data.</text>
</comment>
<dbReference type="Proteomes" id="UP001177021">
    <property type="component" value="Unassembled WGS sequence"/>
</dbReference>
<sequence>MGSKKKSAKKIELEEDATNSSITAISDDDEEANKDLSLEIIQKALHNRSTNLQNGAALDAPRVIADSKVDSDDIKLKRKKKKKRKKLESEIEAAVIVEEEEKENVETIEVAEKVEHAKAETSVVDTSDDVVLRNTGFKSHSVEIKTQKKKKKKKKLESEIEAVKAVVVEEEKENVETIDEVVEKVEHAEVETSVVDMSDDVVLRNAGSKSHSEEIKTQKKKKKKKHESDVQTVNAVIVEEEEKEAVETIEDPEKVEPGKAETGVVNTSDNVVLRKLLRGPRYFDPPSDSVSIWGTCFNCGEEGHASFNCTAARRKKPCFICGSLSHNVKKCTMARYCSTCKIVGHRSKDCPKKHGGDSNSKSLTVCLRCGNFGHDMFFCKNDYSQDDLKEIQCYVCMKFGHLCCVNTTEAMPKEFSCYRCGQMGHIGWACSRLQNEATDAATPSSCYNCGEKGHFARECSSSVKASSRWQPETNDTATPSSCYRCGEKGHFSRECPSSAKACSRWQPETNDPATPSLCYRCGEEGHFSRECPNSATVGNRKHKLWETPRSQKENGYMGYESAPHEYGNSSKKTRLYTEESDIKTPKKSKHRGGWMTEHPGEFSPSNSKRDSWRSPVTPCTYNSTNNHCYFNNGAGSHTFGSKSYKMRNFHDGTPNSEGSGRTFHHGYSASRFTNTSSNGFQRNYNGW</sequence>
<accession>A0ACB0KCC1</accession>
<gene>
    <name evidence="1" type="ORF">MILVUS5_LOCUS21021</name>
</gene>
<keyword evidence="2" id="KW-1185">Reference proteome</keyword>
<name>A0ACB0KCC1_TRIPR</name>
<reference evidence="1" key="1">
    <citation type="submission" date="2023-10" db="EMBL/GenBank/DDBJ databases">
        <authorList>
            <person name="Rodriguez Cubillos JULIANA M."/>
            <person name="De Vega J."/>
        </authorList>
    </citation>
    <scope>NUCLEOTIDE SEQUENCE</scope>
</reference>